<reference evidence="2 3" key="1">
    <citation type="journal article" date="2017" name="Int. J. Syst. Evol. Microbiol.">
        <title>Solibacillus kalamii sp. nov., isolated from a high-efficiency particulate arrestance filter system used in the International Space Station.</title>
        <authorList>
            <person name="Checinska Sielaff A."/>
            <person name="Kumar R.M."/>
            <person name="Pal D."/>
            <person name="Mayilraj S."/>
            <person name="Venkateswaran K."/>
        </authorList>
    </citation>
    <scope>NUCLEOTIDE SEQUENCE [LARGE SCALE GENOMIC DNA]</scope>
    <source>
        <strain evidence="2 3">ISSFR-015</strain>
    </source>
</reference>
<gene>
    <name evidence="2" type="ORF">CBM15_06085</name>
</gene>
<evidence type="ECO:0000313" key="2">
    <source>
        <dbReference type="EMBL" id="OUZ40081.1"/>
    </source>
</evidence>
<feature type="transmembrane region" description="Helical" evidence="1">
    <location>
        <begin position="243"/>
        <end position="260"/>
    </location>
</feature>
<dbReference type="RefSeq" id="WP_087616260.1">
    <property type="nucleotide sequence ID" value="NZ_JAFBEY010000001.1"/>
</dbReference>
<keyword evidence="1" id="KW-0472">Membrane</keyword>
<organism evidence="2 3">
    <name type="scientific">Solibacillus kalamii</name>
    <dbReference type="NCBI Taxonomy" id="1748298"/>
    <lineage>
        <taxon>Bacteria</taxon>
        <taxon>Bacillati</taxon>
        <taxon>Bacillota</taxon>
        <taxon>Bacilli</taxon>
        <taxon>Bacillales</taxon>
        <taxon>Caryophanaceae</taxon>
        <taxon>Solibacillus</taxon>
    </lineage>
</organism>
<evidence type="ECO:0000313" key="3">
    <source>
        <dbReference type="Proteomes" id="UP000196594"/>
    </source>
</evidence>
<evidence type="ECO:0000256" key="1">
    <source>
        <dbReference type="SAM" id="Phobius"/>
    </source>
</evidence>
<dbReference type="Proteomes" id="UP000196594">
    <property type="component" value="Unassembled WGS sequence"/>
</dbReference>
<accession>A0ABX3ZKU8</accession>
<protein>
    <submittedName>
        <fullName evidence="2">Dehydrogenase</fullName>
    </submittedName>
</protein>
<feature type="transmembrane region" description="Helical" evidence="1">
    <location>
        <begin position="215"/>
        <end position="237"/>
    </location>
</feature>
<name>A0ABX3ZKU8_9BACL</name>
<keyword evidence="1" id="KW-0812">Transmembrane</keyword>
<proteinExistence type="predicted"/>
<dbReference type="EMBL" id="NHNT01000002">
    <property type="protein sequence ID" value="OUZ40081.1"/>
    <property type="molecule type" value="Genomic_DNA"/>
</dbReference>
<feature type="transmembrane region" description="Helical" evidence="1">
    <location>
        <begin position="40"/>
        <end position="59"/>
    </location>
</feature>
<comment type="caution">
    <text evidence="2">The sequence shown here is derived from an EMBL/GenBank/DDBJ whole genome shotgun (WGS) entry which is preliminary data.</text>
</comment>
<keyword evidence="3" id="KW-1185">Reference proteome</keyword>
<feature type="transmembrane region" description="Helical" evidence="1">
    <location>
        <begin position="272"/>
        <end position="290"/>
    </location>
</feature>
<sequence length="291" mass="33471">MKLDDQLKQLNELPENESLKKSIYTNIHKKPAKPRKSMKTFRELGVMVAICFIGLFLLFTSDIQNNQAASGEIAKITSYENNGEKGFRGRTSTLFVGVENVTTDEMTALFENISELPAVMAPPKSDMHYDIVVLYKNGELRKFELAWNYLYDVNNNAYYPGYEQYPSTVLADLENAHDRLQFPVIFIALGVIVMNLMSTSYYSRRQIERPKKIRGLGIAMTISLIILAVLAAYYYWFGPHYKPLLLLLVLGYGLSIWWPIKREITNLIILKVEKYKIIFVVLVFLIWIAMA</sequence>
<keyword evidence="1" id="KW-1133">Transmembrane helix</keyword>
<feature type="transmembrane region" description="Helical" evidence="1">
    <location>
        <begin position="180"/>
        <end position="203"/>
    </location>
</feature>